<dbReference type="RefSeq" id="WP_058313283.1">
    <property type="nucleotide sequence ID" value="NZ_CYTO01000002.1"/>
</dbReference>
<sequence>MGIKRAVLTAVVALSTSGFMAQAETLADAMAGAYGHSGLIDQNRALLRAADEDVAQATAALRPILNWTAGVANNFTIDPSNSSTTSANVGLDLSWVLIDNGSRKLNKARLEQTVLATRQGLVSVEQRVLLSAVQAFMNVRRDARIVSLRQNNLRVITRELRAAEDRFEVGEVTRTDVALAQARLAGARAELAVAQGNLMASQASYEAAVGRKPHALSQPTRLPRAARSLDAAQAIAVRTHPDMIAAQFRVAAADIGANAADTALRPDVNLNVGLTQSHTFDTDANSLGGRVSITTGGPIYQGGRIASLSRQAIARRDAEKASLHATRHNIRLAVGNAWSQLLAARAQREASRRQIEAAQVAFDGVREEASLGSRTTLDVLNAEQELLDAKANEITAQSAEFTAAYSLLSSMGLLTVDNLNLAVEKYDPEAYYNQVKNAPAMKSKQGQQLDKILRRIENQ</sequence>
<evidence type="ECO:0000256" key="5">
    <source>
        <dbReference type="ARBA" id="ARBA00022692"/>
    </source>
</evidence>
<evidence type="ECO:0000256" key="6">
    <source>
        <dbReference type="ARBA" id="ARBA00023136"/>
    </source>
</evidence>
<evidence type="ECO:0000256" key="8">
    <source>
        <dbReference type="SAM" id="SignalP"/>
    </source>
</evidence>
<evidence type="ECO:0000256" key="7">
    <source>
        <dbReference type="ARBA" id="ARBA00023237"/>
    </source>
</evidence>
<dbReference type="GO" id="GO:0009279">
    <property type="term" value="C:cell outer membrane"/>
    <property type="evidence" value="ECO:0007669"/>
    <property type="project" value="UniProtKB-SubCell"/>
</dbReference>
<dbReference type="STRING" id="1715691.TA5113_00061"/>
<evidence type="ECO:0000256" key="3">
    <source>
        <dbReference type="ARBA" id="ARBA00022448"/>
    </source>
</evidence>
<feature type="signal peptide" evidence="8">
    <location>
        <begin position="1"/>
        <end position="23"/>
    </location>
</feature>
<dbReference type="GO" id="GO:1990281">
    <property type="term" value="C:efflux pump complex"/>
    <property type="evidence" value="ECO:0007669"/>
    <property type="project" value="TreeGrafter"/>
</dbReference>
<dbReference type="PANTHER" id="PTHR30026">
    <property type="entry name" value="OUTER MEMBRANE PROTEIN TOLC"/>
    <property type="match status" value="1"/>
</dbReference>
<organism evidence="9 10">
    <name type="scientific">Cognatishimia activa</name>
    <dbReference type="NCBI Taxonomy" id="1715691"/>
    <lineage>
        <taxon>Bacteria</taxon>
        <taxon>Pseudomonadati</taxon>
        <taxon>Pseudomonadota</taxon>
        <taxon>Alphaproteobacteria</taxon>
        <taxon>Rhodobacterales</taxon>
        <taxon>Paracoccaceae</taxon>
        <taxon>Cognatishimia</taxon>
    </lineage>
</organism>
<dbReference type="EMBL" id="CYUE01000001">
    <property type="protein sequence ID" value="CUK24254.1"/>
    <property type="molecule type" value="Genomic_DNA"/>
</dbReference>
<dbReference type="PANTHER" id="PTHR30026:SF22">
    <property type="entry name" value="OUTER MEMBRANE EFFLUX PROTEIN"/>
    <property type="match status" value="1"/>
</dbReference>
<dbReference type="GO" id="GO:0015562">
    <property type="term" value="F:efflux transmembrane transporter activity"/>
    <property type="evidence" value="ECO:0007669"/>
    <property type="project" value="InterPro"/>
</dbReference>
<dbReference type="Pfam" id="PF02321">
    <property type="entry name" value="OEP"/>
    <property type="match status" value="2"/>
</dbReference>
<dbReference type="SUPFAM" id="SSF56954">
    <property type="entry name" value="Outer membrane efflux proteins (OEP)"/>
    <property type="match status" value="1"/>
</dbReference>
<evidence type="ECO:0000256" key="1">
    <source>
        <dbReference type="ARBA" id="ARBA00004442"/>
    </source>
</evidence>
<dbReference type="InterPro" id="IPR010130">
    <property type="entry name" value="T1SS_OMP_TolC"/>
</dbReference>
<keyword evidence="3" id="KW-0813">Transport</keyword>
<evidence type="ECO:0000313" key="10">
    <source>
        <dbReference type="Proteomes" id="UP000051184"/>
    </source>
</evidence>
<feature type="chain" id="PRO_5006065534" evidence="8">
    <location>
        <begin position="24"/>
        <end position="459"/>
    </location>
</feature>
<accession>A0A0P1IRF5</accession>
<dbReference type="OrthoDB" id="9789368at2"/>
<proteinExistence type="inferred from homology"/>
<dbReference type="InterPro" id="IPR003423">
    <property type="entry name" value="OMP_efflux"/>
</dbReference>
<dbReference type="GO" id="GO:0015288">
    <property type="term" value="F:porin activity"/>
    <property type="evidence" value="ECO:0007669"/>
    <property type="project" value="TreeGrafter"/>
</dbReference>
<keyword evidence="4" id="KW-1134">Transmembrane beta strand</keyword>
<evidence type="ECO:0000256" key="2">
    <source>
        <dbReference type="ARBA" id="ARBA00007613"/>
    </source>
</evidence>
<comment type="similarity">
    <text evidence="2">Belongs to the outer membrane factor (OMF) (TC 1.B.17) family.</text>
</comment>
<evidence type="ECO:0000313" key="9">
    <source>
        <dbReference type="EMBL" id="CUK24254.1"/>
    </source>
</evidence>
<keyword evidence="6" id="KW-0472">Membrane</keyword>
<keyword evidence="7" id="KW-0998">Cell outer membrane</keyword>
<name>A0A0P1IRF5_9RHOB</name>
<reference evidence="10" key="1">
    <citation type="submission" date="2015-09" db="EMBL/GenBank/DDBJ databases">
        <authorList>
            <person name="Rodrigo-Torres Lidia"/>
            <person name="Arahal R.David."/>
        </authorList>
    </citation>
    <scope>NUCLEOTIDE SEQUENCE [LARGE SCALE GENOMIC DNA]</scope>
    <source>
        <strain evidence="10">CECT 5114</strain>
    </source>
</reference>
<dbReference type="NCBIfam" id="TIGR01844">
    <property type="entry name" value="type_I_sec_TolC"/>
    <property type="match status" value="1"/>
</dbReference>
<gene>
    <name evidence="9" type="primary">bepC</name>
    <name evidence="9" type="ORF">TA5114_00030</name>
</gene>
<dbReference type="Proteomes" id="UP000051184">
    <property type="component" value="Unassembled WGS sequence"/>
</dbReference>
<evidence type="ECO:0000256" key="4">
    <source>
        <dbReference type="ARBA" id="ARBA00022452"/>
    </source>
</evidence>
<dbReference type="Gene3D" id="1.20.1600.10">
    <property type="entry name" value="Outer membrane efflux proteins (OEP)"/>
    <property type="match status" value="1"/>
</dbReference>
<keyword evidence="5" id="KW-0812">Transmembrane</keyword>
<dbReference type="AlphaFoldDB" id="A0A0P1IRF5"/>
<dbReference type="InterPro" id="IPR051906">
    <property type="entry name" value="TolC-like"/>
</dbReference>
<comment type="subcellular location">
    <subcellularLocation>
        <location evidence="1">Cell outer membrane</location>
    </subcellularLocation>
</comment>
<protein>
    <submittedName>
        <fullName evidence="9">Outer membrane efflux protein BepC</fullName>
    </submittedName>
</protein>
<keyword evidence="8" id="KW-0732">Signal</keyword>
<keyword evidence="10" id="KW-1185">Reference proteome</keyword>